<dbReference type="Proteomes" id="UP000231279">
    <property type="component" value="Unassembled WGS sequence"/>
</dbReference>
<feature type="region of interest" description="Disordered" evidence="1">
    <location>
        <begin position="20"/>
        <end position="57"/>
    </location>
</feature>
<evidence type="ECO:0000256" key="2">
    <source>
        <dbReference type="SAM" id="Phobius"/>
    </source>
</evidence>
<comment type="caution">
    <text evidence="3">The sequence shown here is derived from an EMBL/GenBank/DDBJ whole genome shotgun (WGS) entry which is preliminary data.</text>
</comment>
<protein>
    <submittedName>
        <fullName evidence="3">Uncharacterized protein</fullName>
    </submittedName>
</protein>
<organism evidence="3 4">
    <name type="scientific">Handroanthus impetiginosus</name>
    <dbReference type="NCBI Taxonomy" id="429701"/>
    <lineage>
        <taxon>Eukaryota</taxon>
        <taxon>Viridiplantae</taxon>
        <taxon>Streptophyta</taxon>
        <taxon>Embryophyta</taxon>
        <taxon>Tracheophyta</taxon>
        <taxon>Spermatophyta</taxon>
        <taxon>Magnoliopsida</taxon>
        <taxon>eudicotyledons</taxon>
        <taxon>Gunneridae</taxon>
        <taxon>Pentapetalae</taxon>
        <taxon>asterids</taxon>
        <taxon>lamiids</taxon>
        <taxon>Lamiales</taxon>
        <taxon>Bignoniaceae</taxon>
        <taxon>Crescentiina</taxon>
        <taxon>Tabebuia alliance</taxon>
        <taxon>Handroanthus</taxon>
    </lineage>
</organism>
<reference evidence="4" key="1">
    <citation type="journal article" date="2018" name="Gigascience">
        <title>Genome assembly of the Pink Ipe (Handroanthus impetiginosus, Bignoniaceae), a highly valued, ecologically keystone Neotropical timber forest tree.</title>
        <authorList>
            <person name="Silva-Junior O.B."/>
            <person name="Grattapaglia D."/>
            <person name="Novaes E."/>
            <person name="Collevatti R.G."/>
        </authorList>
    </citation>
    <scope>NUCLEOTIDE SEQUENCE [LARGE SCALE GENOMIC DNA]</scope>
    <source>
        <strain evidence="4">cv. UFG-1</strain>
    </source>
</reference>
<keyword evidence="2" id="KW-0812">Transmembrane</keyword>
<evidence type="ECO:0000313" key="4">
    <source>
        <dbReference type="Proteomes" id="UP000231279"/>
    </source>
</evidence>
<accession>A0A2G9I6P8</accession>
<evidence type="ECO:0000313" key="3">
    <source>
        <dbReference type="EMBL" id="PIN25437.1"/>
    </source>
</evidence>
<keyword evidence="2" id="KW-0472">Membrane</keyword>
<feature type="transmembrane region" description="Helical" evidence="2">
    <location>
        <begin position="111"/>
        <end position="135"/>
    </location>
</feature>
<dbReference type="AlphaFoldDB" id="A0A2G9I6P8"/>
<name>A0A2G9I6P8_9LAMI</name>
<sequence>MATGVVEPNAQNNEIVEAAEKGENQQNNIAAWEGRNKRNNVAAGEGRNQRNHFAAGGTIESSLEEKIEKKEQYKASLDQLDRRHIVLHKHLNPGTRHTLPKEHKEKRAQRGAIMVTSVILFLIIVFLNLVATWIIPCGS</sequence>
<keyword evidence="2" id="KW-1133">Transmembrane helix</keyword>
<keyword evidence="4" id="KW-1185">Reference proteome</keyword>
<gene>
    <name evidence="3" type="ORF">CDL12_01819</name>
</gene>
<proteinExistence type="predicted"/>
<dbReference type="EMBL" id="NKXS01000240">
    <property type="protein sequence ID" value="PIN25437.1"/>
    <property type="molecule type" value="Genomic_DNA"/>
</dbReference>
<evidence type="ECO:0000256" key="1">
    <source>
        <dbReference type="SAM" id="MobiDB-lite"/>
    </source>
</evidence>